<evidence type="ECO:0000256" key="3">
    <source>
        <dbReference type="ARBA" id="ARBA00012483"/>
    </source>
</evidence>
<feature type="compositionally biased region" description="Low complexity" evidence="9">
    <location>
        <begin position="437"/>
        <end position="457"/>
    </location>
</feature>
<proteinExistence type="inferred from homology"/>
<organism evidence="11 12">
    <name type="scientific">Haemaphysalis longicornis</name>
    <name type="common">Bush tick</name>
    <dbReference type="NCBI Taxonomy" id="44386"/>
    <lineage>
        <taxon>Eukaryota</taxon>
        <taxon>Metazoa</taxon>
        <taxon>Ecdysozoa</taxon>
        <taxon>Arthropoda</taxon>
        <taxon>Chelicerata</taxon>
        <taxon>Arachnida</taxon>
        <taxon>Acari</taxon>
        <taxon>Parasitiformes</taxon>
        <taxon>Ixodida</taxon>
        <taxon>Ixodoidea</taxon>
        <taxon>Ixodidae</taxon>
        <taxon>Haemaphysalinae</taxon>
        <taxon>Haemaphysalis</taxon>
    </lineage>
</organism>
<feature type="domain" description="ZZ-type" evidence="10">
    <location>
        <begin position="9"/>
        <end position="65"/>
    </location>
</feature>
<dbReference type="GO" id="GO:0010646">
    <property type="term" value="P:regulation of cell communication"/>
    <property type="evidence" value="ECO:0007669"/>
    <property type="project" value="UniProtKB-ARBA"/>
</dbReference>
<feature type="compositionally biased region" description="Polar residues" evidence="9">
    <location>
        <begin position="346"/>
        <end position="369"/>
    </location>
</feature>
<keyword evidence="7" id="KW-0862">Zinc</keyword>
<evidence type="ECO:0000256" key="9">
    <source>
        <dbReference type="SAM" id="MobiDB-lite"/>
    </source>
</evidence>
<dbReference type="InterPro" id="IPR000433">
    <property type="entry name" value="Znf_ZZ"/>
</dbReference>
<dbReference type="GO" id="GO:0023051">
    <property type="term" value="P:regulation of signaling"/>
    <property type="evidence" value="ECO:0007669"/>
    <property type="project" value="UniProtKB-ARBA"/>
</dbReference>
<dbReference type="PANTHER" id="PTHR12268:SF13">
    <property type="entry name" value="E3 UBIQUITIN-PROTEIN LIGASE KCMF1"/>
    <property type="match status" value="1"/>
</dbReference>
<evidence type="ECO:0000313" key="12">
    <source>
        <dbReference type="Proteomes" id="UP000821853"/>
    </source>
</evidence>
<keyword evidence="6 8" id="KW-0863">Zinc-finger</keyword>
<evidence type="ECO:0000256" key="5">
    <source>
        <dbReference type="ARBA" id="ARBA00022723"/>
    </source>
</evidence>
<dbReference type="Pfam" id="PF05605">
    <property type="entry name" value="zf-Di19"/>
    <property type="match status" value="1"/>
</dbReference>
<keyword evidence="4" id="KW-0808">Transferase</keyword>
<evidence type="ECO:0000256" key="2">
    <source>
        <dbReference type="ARBA" id="ARBA00010938"/>
    </source>
</evidence>
<evidence type="ECO:0000256" key="1">
    <source>
        <dbReference type="ARBA" id="ARBA00000900"/>
    </source>
</evidence>
<evidence type="ECO:0000256" key="4">
    <source>
        <dbReference type="ARBA" id="ARBA00022679"/>
    </source>
</evidence>
<comment type="caution">
    <text evidence="11">The sequence shown here is derived from an EMBL/GenBank/DDBJ whole genome shotgun (WGS) entry which is preliminary data.</text>
</comment>
<dbReference type="OrthoDB" id="7873042at2759"/>
<name>A0A9J6FDF9_HAELO</name>
<dbReference type="OMA" id="CERCYES"/>
<dbReference type="Proteomes" id="UP000821853">
    <property type="component" value="Chromosome 1"/>
</dbReference>
<dbReference type="InterPro" id="IPR050774">
    <property type="entry name" value="KCMF1/Dystrophin"/>
</dbReference>
<dbReference type="GO" id="GO:0099536">
    <property type="term" value="P:synaptic signaling"/>
    <property type="evidence" value="ECO:0007669"/>
    <property type="project" value="TreeGrafter"/>
</dbReference>
<feature type="region of interest" description="Disordered" evidence="9">
    <location>
        <begin position="338"/>
        <end position="380"/>
    </location>
</feature>
<dbReference type="PROSITE" id="PS01357">
    <property type="entry name" value="ZF_ZZ_1"/>
    <property type="match status" value="1"/>
</dbReference>
<evidence type="ECO:0000256" key="6">
    <source>
        <dbReference type="ARBA" id="ARBA00022771"/>
    </source>
</evidence>
<dbReference type="VEuPathDB" id="VectorBase:HLOH_046809"/>
<sequence length="463" mass="49817">MSSRRLCVHEGVSCDACSRSDFRGKRYKCLICYDYDLCETCYEEGATSKAHSTEHAVQCILTPSDRELYYAGEPADQTHSFTCPICATMGFTLAGLREHVSSEHTENATHVVCPVCAATPGGEPNRMTGDLALHLSTDHARNRHLQDEEPFSRRLLRVSQFRFGAVGNPMPGRQPQRQAALRVTIPPLPPPDLDSPSTFSDLQSQALAGARRTSTQPRVTWAVPEIQQIRMRLEATRQELQAAYQEHVRPRLRDEPPPPVTSVYSLPPARIAVPVDAPPKPTVVEPPPPDDPRFLLNGIVEASVPDSRKQALELERADRSLFVQELLLSALALQTPVGPAGPWGESKSQGVTTSPDATATIAPQPNAATSLKKPATTGTESAVNAIREQVHATIQDKPAVTTCLEPNVTASSQSAAIASQDSPPPTSLEPGAGDLAPTTTTTSTEPTTPTNPGPSTSARSRAD</sequence>
<feature type="compositionally biased region" description="Low complexity" evidence="9">
    <location>
        <begin position="410"/>
        <end position="420"/>
    </location>
</feature>
<feature type="region of interest" description="Disordered" evidence="9">
    <location>
        <begin position="409"/>
        <end position="463"/>
    </location>
</feature>
<dbReference type="GO" id="GO:0061630">
    <property type="term" value="F:ubiquitin protein ligase activity"/>
    <property type="evidence" value="ECO:0007669"/>
    <property type="project" value="UniProtKB-EC"/>
</dbReference>
<dbReference type="SUPFAM" id="SSF57850">
    <property type="entry name" value="RING/U-box"/>
    <property type="match status" value="1"/>
</dbReference>
<evidence type="ECO:0000313" key="11">
    <source>
        <dbReference type="EMBL" id="KAH9360393.1"/>
    </source>
</evidence>
<comment type="similarity">
    <text evidence="2">Belongs to the KCMF1 family.</text>
</comment>
<dbReference type="GO" id="GO:0045202">
    <property type="term" value="C:synapse"/>
    <property type="evidence" value="ECO:0007669"/>
    <property type="project" value="GOC"/>
</dbReference>
<dbReference type="PROSITE" id="PS50135">
    <property type="entry name" value="ZF_ZZ_2"/>
    <property type="match status" value="1"/>
</dbReference>
<dbReference type="GO" id="GO:0008270">
    <property type="term" value="F:zinc ion binding"/>
    <property type="evidence" value="ECO:0007669"/>
    <property type="project" value="UniProtKB-KW"/>
</dbReference>
<dbReference type="GO" id="GO:0005886">
    <property type="term" value="C:plasma membrane"/>
    <property type="evidence" value="ECO:0007669"/>
    <property type="project" value="TreeGrafter"/>
</dbReference>
<dbReference type="PANTHER" id="PTHR12268">
    <property type="entry name" value="E3 UBIQUITIN-PROTEIN LIGASE KCMF1"/>
    <property type="match status" value="1"/>
</dbReference>
<dbReference type="CDD" id="cd02338">
    <property type="entry name" value="ZZ_PCMF_like"/>
    <property type="match status" value="1"/>
</dbReference>
<dbReference type="InterPro" id="IPR008598">
    <property type="entry name" value="Di19_Zn-bd"/>
</dbReference>
<dbReference type="EMBL" id="JABSTR010000001">
    <property type="protein sequence ID" value="KAH9360393.1"/>
    <property type="molecule type" value="Genomic_DNA"/>
</dbReference>
<gene>
    <name evidence="11" type="ORF">HPB48_008381</name>
</gene>
<dbReference type="SMART" id="SM00291">
    <property type="entry name" value="ZnF_ZZ"/>
    <property type="match status" value="1"/>
</dbReference>
<keyword evidence="5" id="KW-0479">Metal-binding</keyword>
<dbReference type="Pfam" id="PF00569">
    <property type="entry name" value="ZZ"/>
    <property type="match status" value="1"/>
</dbReference>
<dbReference type="Gene3D" id="3.30.60.90">
    <property type="match status" value="1"/>
</dbReference>
<evidence type="ECO:0000259" key="10">
    <source>
        <dbReference type="PROSITE" id="PS50135"/>
    </source>
</evidence>
<keyword evidence="12" id="KW-1185">Reference proteome</keyword>
<dbReference type="EC" id="2.3.2.27" evidence="3"/>
<reference evidence="11 12" key="1">
    <citation type="journal article" date="2020" name="Cell">
        <title>Large-Scale Comparative Analyses of Tick Genomes Elucidate Their Genetic Diversity and Vector Capacities.</title>
        <authorList>
            <consortium name="Tick Genome and Microbiome Consortium (TIGMIC)"/>
            <person name="Jia N."/>
            <person name="Wang J."/>
            <person name="Shi W."/>
            <person name="Du L."/>
            <person name="Sun Y."/>
            <person name="Zhan W."/>
            <person name="Jiang J.F."/>
            <person name="Wang Q."/>
            <person name="Zhang B."/>
            <person name="Ji P."/>
            <person name="Bell-Sakyi L."/>
            <person name="Cui X.M."/>
            <person name="Yuan T.T."/>
            <person name="Jiang B.G."/>
            <person name="Yang W.F."/>
            <person name="Lam T.T."/>
            <person name="Chang Q.C."/>
            <person name="Ding S.J."/>
            <person name="Wang X.J."/>
            <person name="Zhu J.G."/>
            <person name="Ruan X.D."/>
            <person name="Zhao L."/>
            <person name="Wei J.T."/>
            <person name="Ye R.Z."/>
            <person name="Que T.C."/>
            <person name="Du C.H."/>
            <person name="Zhou Y.H."/>
            <person name="Cheng J.X."/>
            <person name="Dai P.F."/>
            <person name="Guo W.B."/>
            <person name="Han X.H."/>
            <person name="Huang E.J."/>
            <person name="Li L.F."/>
            <person name="Wei W."/>
            <person name="Gao Y.C."/>
            <person name="Liu J.Z."/>
            <person name="Shao H.Z."/>
            <person name="Wang X."/>
            <person name="Wang C.C."/>
            <person name="Yang T.C."/>
            <person name="Huo Q.B."/>
            <person name="Li W."/>
            <person name="Chen H.Y."/>
            <person name="Chen S.E."/>
            <person name="Zhou L.G."/>
            <person name="Ni X.B."/>
            <person name="Tian J.H."/>
            <person name="Sheng Y."/>
            <person name="Liu T."/>
            <person name="Pan Y.S."/>
            <person name="Xia L.Y."/>
            <person name="Li J."/>
            <person name="Zhao F."/>
            <person name="Cao W.C."/>
        </authorList>
    </citation>
    <scope>NUCLEOTIDE SEQUENCE [LARGE SCALE GENOMIC DNA]</scope>
    <source>
        <strain evidence="11">HaeL-2018</strain>
    </source>
</reference>
<dbReference type="InterPro" id="IPR043145">
    <property type="entry name" value="Znf_ZZ_sf"/>
</dbReference>
<accession>A0A9J6FDF9</accession>
<dbReference type="AlphaFoldDB" id="A0A9J6FDF9"/>
<protein>
    <recommendedName>
        <fullName evidence="3">RING-type E3 ubiquitin transferase</fullName>
        <ecNumber evidence="3">2.3.2.27</ecNumber>
    </recommendedName>
</protein>
<evidence type="ECO:0000256" key="8">
    <source>
        <dbReference type="PROSITE-ProRule" id="PRU00228"/>
    </source>
</evidence>
<comment type="catalytic activity">
    <reaction evidence="1">
        <text>S-ubiquitinyl-[E2 ubiquitin-conjugating enzyme]-L-cysteine + [acceptor protein]-L-lysine = [E2 ubiquitin-conjugating enzyme]-L-cysteine + N(6)-ubiquitinyl-[acceptor protein]-L-lysine.</text>
        <dbReference type="EC" id="2.3.2.27"/>
    </reaction>
</comment>
<evidence type="ECO:0000256" key="7">
    <source>
        <dbReference type="ARBA" id="ARBA00022833"/>
    </source>
</evidence>